<proteinExistence type="predicted"/>
<dbReference type="Proteomes" id="UP001106592">
    <property type="component" value="Unassembled WGS sequence"/>
</dbReference>
<evidence type="ECO:0000313" key="2">
    <source>
        <dbReference type="EMBL" id="MBV6286164.1"/>
    </source>
</evidence>
<feature type="transmembrane region" description="Helical" evidence="1">
    <location>
        <begin position="32"/>
        <end position="51"/>
    </location>
</feature>
<sequence length="55" mass="6467">MWLLELVSDLLVALGNYQSPNWKPRRVFTRGFVAFCVFVAVFELFTLYMMFGGRE</sequence>
<name>A0A9Q2XH01_9PSED</name>
<organism evidence="2 3">
    <name type="scientific">Pseudomonas aegrilactucae</name>
    <dbReference type="NCBI Taxonomy" id="2854028"/>
    <lineage>
        <taxon>Bacteria</taxon>
        <taxon>Pseudomonadati</taxon>
        <taxon>Pseudomonadota</taxon>
        <taxon>Gammaproteobacteria</taxon>
        <taxon>Pseudomonadales</taxon>
        <taxon>Pseudomonadaceae</taxon>
        <taxon>Pseudomonas</taxon>
    </lineage>
</organism>
<accession>A0A9Q2XH01</accession>
<gene>
    <name evidence="2" type="ORF">KUO17_03765</name>
</gene>
<keyword evidence="1" id="KW-0472">Membrane</keyword>
<comment type="caution">
    <text evidence="2">The sequence shown here is derived from an EMBL/GenBank/DDBJ whole genome shotgun (WGS) entry which is preliminary data.</text>
</comment>
<reference evidence="2" key="2">
    <citation type="journal article" date="2023" name="Plant Pathol.">
        <title>Dismantling and reorganizing Pseudomonas marginalis sensu#lato.</title>
        <authorList>
            <person name="Sawada H."/>
            <person name="Fujikawa T."/>
            <person name="Satou M."/>
        </authorList>
    </citation>
    <scope>NUCLEOTIDE SEQUENCE</scope>
    <source>
        <strain evidence="2">MAFF 301350</strain>
    </source>
</reference>
<keyword evidence="3" id="KW-1185">Reference proteome</keyword>
<dbReference type="RefSeq" id="WP_217973683.1">
    <property type="nucleotide sequence ID" value="NZ_JAHTBI010000010.1"/>
</dbReference>
<dbReference type="EMBL" id="JAHTBI010000010">
    <property type="protein sequence ID" value="MBV6286164.1"/>
    <property type="molecule type" value="Genomic_DNA"/>
</dbReference>
<dbReference type="AlphaFoldDB" id="A0A9Q2XH01"/>
<keyword evidence="1" id="KW-1133">Transmembrane helix</keyword>
<protein>
    <submittedName>
        <fullName evidence="2">Uncharacterized protein</fullName>
    </submittedName>
</protein>
<reference evidence="2" key="1">
    <citation type="journal article" date="2022" name="Int. J. Syst. Evol. Microbiol.">
        <title>Pseudomonas aegrilactucae sp. nov. and Pseudomonas morbosilactucae sp. nov., pathogens causing bacterial rot of lettuce in Japan.</title>
        <authorList>
            <person name="Sawada H."/>
            <person name="Fujikawa T."/>
            <person name="Satou M."/>
        </authorList>
    </citation>
    <scope>NUCLEOTIDE SEQUENCE</scope>
    <source>
        <strain evidence="2">MAFF 301350</strain>
    </source>
</reference>
<evidence type="ECO:0000256" key="1">
    <source>
        <dbReference type="SAM" id="Phobius"/>
    </source>
</evidence>
<evidence type="ECO:0000313" key="3">
    <source>
        <dbReference type="Proteomes" id="UP001106592"/>
    </source>
</evidence>
<keyword evidence="1" id="KW-0812">Transmembrane</keyword>